<dbReference type="Proteomes" id="UP000005239">
    <property type="component" value="Unassembled WGS sequence"/>
</dbReference>
<dbReference type="Pfam" id="PF10328">
    <property type="entry name" value="7TM_GPCR_Srx"/>
    <property type="match status" value="1"/>
</dbReference>
<sequence length="294" mass="33338">METPLANEILFAVFILGVICCGLALVTIRKTTALHNSFGVLCTWQMYADIAQLMIITAYCLLSIDIAPSPHAIASIISCQTIETLYFFTGQLHVLMAVHRFVHILAPRYAKGWQSATSFLLLICTGISIARILLMTILDTRMYWVYDRFTSLWFIVDTPWTHFYEMYLEVCWSIGEMIAILTLDSITLTHLIKWKSSISKERAQKHQHVEIRLVLQSCCQCVPTAAVTILYFLVFPNMESQFLKFMCSSFVLSFGNVLDAVIILIFHFRIRLFAKNDIGPVSTNGINGIDLVTS</sequence>
<reference evidence="2" key="1">
    <citation type="journal article" date="2008" name="Nat. Genet.">
        <title>The Pristionchus pacificus genome provides a unique perspective on nematode lifestyle and parasitism.</title>
        <authorList>
            <person name="Dieterich C."/>
            <person name="Clifton S.W."/>
            <person name="Schuster L.N."/>
            <person name="Chinwalla A."/>
            <person name="Delehaunty K."/>
            <person name="Dinkelacker I."/>
            <person name="Fulton L."/>
            <person name="Fulton R."/>
            <person name="Godfrey J."/>
            <person name="Minx P."/>
            <person name="Mitreva M."/>
            <person name="Roeseler W."/>
            <person name="Tian H."/>
            <person name="Witte H."/>
            <person name="Yang S.P."/>
            <person name="Wilson R.K."/>
            <person name="Sommer R.J."/>
        </authorList>
    </citation>
    <scope>NUCLEOTIDE SEQUENCE [LARGE SCALE GENOMIC DNA]</scope>
    <source>
        <strain evidence="2">PS312</strain>
    </source>
</reference>
<proteinExistence type="predicted"/>
<dbReference type="PANTHER" id="PTHR23017">
    <property type="entry name" value="SERPENTINE RECEPTOR, CLASS X"/>
    <property type="match status" value="1"/>
</dbReference>
<dbReference type="InterPro" id="IPR019430">
    <property type="entry name" value="7TM_GPCR_serpentine_rcpt_Srx"/>
</dbReference>
<dbReference type="AlphaFoldDB" id="A0A2A6BCZ5"/>
<gene>
    <name evidence="1" type="primary">WBGene00277324</name>
</gene>
<dbReference type="EnsemblMetazoa" id="PPA38955.1">
    <property type="protein sequence ID" value="PPA38955.1"/>
    <property type="gene ID" value="WBGene00277324"/>
</dbReference>
<accession>A0A8R1UU15</accession>
<dbReference type="SUPFAM" id="SSF81321">
    <property type="entry name" value="Family A G protein-coupled receptor-like"/>
    <property type="match status" value="1"/>
</dbReference>
<reference evidence="1" key="2">
    <citation type="submission" date="2022-06" db="UniProtKB">
        <authorList>
            <consortium name="EnsemblMetazoa"/>
        </authorList>
    </citation>
    <scope>IDENTIFICATION</scope>
    <source>
        <strain evidence="1">PS312</strain>
    </source>
</reference>
<organism evidence="1 2">
    <name type="scientific">Pristionchus pacificus</name>
    <name type="common">Parasitic nematode worm</name>
    <dbReference type="NCBI Taxonomy" id="54126"/>
    <lineage>
        <taxon>Eukaryota</taxon>
        <taxon>Metazoa</taxon>
        <taxon>Ecdysozoa</taxon>
        <taxon>Nematoda</taxon>
        <taxon>Chromadorea</taxon>
        <taxon>Rhabditida</taxon>
        <taxon>Rhabditina</taxon>
        <taxon>Diplogasteromorpha</taxon>
        <taxon>Diplogasteroidea</taxon>
        <taxon>Neodiplogasteridae</taxon>
        <taxon>Pristionchus</taxon>
    </lineage>
</organism>
<dbReference type="PANTHER" id="PTHR23017:SF3">
    <property type="entry name" value="G-PROTEIN COUPLED RECEPTORS FAMILY 1 PROFILE DOMAIN-CONTAINING PROTEIN"/>
    <property type="match status" value="1"/>
</dbReference>
<name>A0A2A6BCZ5_PRIPA</name>
<keyword evidence="2" id="KW-1185">Reference proteome</keyword>
<accession>A0A2A6BCZ5</accession>
<protein>
    <submittedName>
        <fullName evidence="1">G protein-coupled receptor</fullName>
    </submittedName>
</protein>
<evidence type="ECO:0000313" key="1">
    <source>
        <dbReference type="EnsemblMetazoa" id="PPA38955.1"/>
    </source>
</evidence>
<dbReference type="Gene3D" id="1.20.1070.10">
    <property type="entry name" value="Rhodopsin 7-helix transmembrane proteins"/>
    <property type="match status" value="1"/>
</dbReference>
<evidence type="ECO:0000313" key="2">
    <source>
        <dbReference type="Proteomes" id="UP000005239"/>
    </source>
</evidence>